<sequence>MLTIEETAGILGTSARTTKRNCVCVRLWLQREMSRT</sequence>
<dbReference type="Proteomes" id="UP000011529">
    <property type="component" value="Unassembled WGS sequence"/>
</dbReference>
<accession>M2B0X4</accession>
<dbReference type="AlphaFoldDB" id="M2B0X4"/>
<dbReference type="EMBL" id="ANMO01000037">
    <property type="protein sequence ID" value="EMB18547.1"/>
    <property type="molecule type" value="Genomic_DNA"/>
</dbReference>
<proteinExistence type="predicted"/>
<keyword evidence="3" id="KW-1185">Reference proteome</keyword>
<evidence type="ECO:0000259" key="1">
    <source>
        <dbReference type="Pfam" id="PF07638"/>
    </source>
</evidence>
<reference evidence="2" key="1">
    <citation type="submission" date="2012-11" db="EMBL/GenBank/DDBJ databases">
        <title>Permanent draft genomes of Rhodopirellula europaea strain SH398 and 6C.</title>
        <authorList>
            <person name="Richter M."/>
            <person name="Richter-Heitmann T."/>
            <person name="Frank C."/>
            <person name="Harder J."/>
            <person name="Glockner F.O."/>
        </authorList>
    </citation>
    <scope>NUCLEOTIDE SEQUENCE</scope>
    <source>
        <strain evidence="2">6C</strain>
    </source>
</reference>
<organism evidence="2 3">
    <name type="scientific">Rhodopirellula europaea 6C</name>
    <dbReference type="NCBI Taxonomy" id="1263867"/>
    <lineage>
        <taxon>Bacteria</taxon>
        <taxon>Pseudomonadati</taxon>
        <taxon>Planctomycetota</taxon>
        <taxon>Planctomycetia</taxon>
        <taxon>Pirellulales</taxon>
        <taxon>Pirellulaceae</taxon>
        <taxon>Rhodopirellula</taxon>
    </lineage>
</organism>
<evidence type="ECO:0000313" key="2">
    <source>
        <dbReference type="EMBL" id="EMB18547.1"/>
    </source>
</evidence>
<evidence type="ECO:0000313" key="3">
    <source>
        <dbReference type="Proteomes" id="UP000011529"/>
    </source>
</evidence>
<dbReference type="InterPro" id="IPR053812">
    <property type="entry name" value="HTH_Sigma70_ECF-like"/>
</dbReference>
<dbReference type="RefSeq" id="WP_008653925.1">
    <property type="nucleotide sequence ID" value="NZ_ANMO01000037.1"/>
</dbReference>
<reference evidence="2" key="2">
    <citation type="journal article" date="2013" name="Mar. Genomics">
        <title>Expression of sulfatases in Rhodopirellula baltica and the diversity of sulfatases in the genus Rhodopirellula.</title>
        <authorList>
            <person name="Wegner C.E."/>
            <person name="Richter-Heitmann T."/>
            <person name="Klindworth A."/>
            <person name="Klockow C."/>
            <person name="Richter M."/>
            <person name="Achstetter T."/>
            <person name="Glockner F.O."/>
            <person name="Harder J."/>
        </authorList>
    </citation>
    <scope>NUCLEOTIDE SEQUENCE [LARGE SCALE GENOMIC DNA]</scope>
    <source>
        <strain evidence="2">6C</strain>
    </source>
</reference>
<name>M2B0X4_9BACT</name>
<feature type="domain" description="RNA polymerase sigma-70 ECF-like HTH" evidence="1">
    <location>
        <begin position="2"/>
        <end position="34"/>
    </location>
</feature>
<comment type="caution">
    <text evidence="2">The sequence shown here is derived from an EMBL/GenBank/DDBJ whole genome shotgun (WGS) entry which is preliminary data.</text>
</comment>
<protein>
    <recommendedName>
        <fullName evidence="1">RNA polymerase sigma-70 ECF-like HTH domain-containing protein</fullName>
    </recommendedName>
</protein>
<dbReference type="Pfam" id="PF07638">
    <property type="entry name" value="Sigma70_ECF"/>
    <property type="match status" value="1"/>
</dbReference>
<gene>
    <name evidence="2" type="ORF">RE6C_00720</name>
</gene>